<dbReference type="InterPro" id="IPR029060">
    <property type="entry name" value="PIN-like_dom_sf"/>
</dbReference>
<keyword evidence="3" id="KW-1185">Reference proteome</keyword>
<accession>A0ABV9M3B2</accession>
<evidence type="ECO:0000313" key="3">
    <source>
        <dbReference type="Proteomes" id="UP001596026"/>
    </source>
</evidence>
<feature type="domain" description="PIN" evidence="1">
    <location>
        <begin position="8"/>
        <end position="137"/>
    </location>
</feature>
<sequence>MTRLDQTFIDTNILLFMCEFKKYQVDHWLEQLYDTIYIHKDIMDEIQSESVKEFMQAKIEVSKTWQLFDPDNEQLLTEIEYAIYDAIYEQYRQYFSEYQEKRKNKMTSDLGDIGILAGCQFLKVPLITSHDNDFKEVINQYDLKINEGSETVPEEFI</sequence>
<dbReference type="Gene3D" id="3.40.50.1010">
    <property type="entry name" value="5'-nuclease"/>
    <property type="match status" value="1"/>
</dbReference>
<organism evidence="2 3">
    <name type="scientific">Enterococcus eurekensis</name>
    <dbReference type="NCBI Taxonomy" id="1159753"/>
    <lineage>
        <taxon>Bacteria</taxon>
        <taxon>Bacillati</taxon>
        <taxon>Bacillota</taxon>
        <taxon>Bacilli</taxon>
        <taxon>Lactobacillales</taxon>
        <taxon>Enterococcaceae</taxon>
        <taxon>Enterococcus</taxon>
    </lineage>
</organism>
<evidence type="ECO:0000259" key="1">
    <source>
        <dbReference type="Pfam" id="PF01850"/>
    </source>
</evidence>
<comment type="caution">
    <text evidence="2">The sequence shown here is derived from an EMBL/GenBank/DDBJ whole genome shotgun (WGS) entry which is preliminary data.</text>
</comment>
<dbReference type="RefSeq" id="WP_379964363.1">
    <property type="nucleotide sequence ID" value="NZ_JBHSGT010000026.1"/>
</dbReference>
<dbReference type="InterPro" id="IPR018247">
    <property type="entry name" value="EF_Hand_1_Ca_BS"/>
</dbReference>
<dbReference type="SUPFAM" id="SSF88723">
    <property type="entry name" value="PIN domain-like"/>
    <property type="match status" value="1"/>
</dbReference>
<reference evidence="3" key="1">
    <citation type="journal article" date="2019" name="Int. J. Syst. Evol. Microbiol.">
        <title>The Global Catalogue of Microorganisms (GCM) 10K type strain sequencing project: providing services to taxonomists for standard genome sequencing and annotation.</title>
        <authorList>
            <consortium name="The Broad Institute Genomics Platform"/>
            <consortium name="The Broad Institute Genome Sequencing Center for Infectious Disease"/>
            <person name="Wu L."/>
            <person name="Ma J."/>
        </authorList>
    </citation>
    <scope>NUCLEOTIDE SEQUENCE [LARGE SCALE GENOMIC DNA]</scope>
    <source>
        <strain evidence="3">CGMCC 1.19061</strain>
    </source>
</reference>
<dbReference type="Pfam" id="PF01850">
    <property type="entry name" value="PIN"/>
    <property type="match status" value="1"/>
</dbReference>
<name>A0ABV9M3B2_9ENTE</name>
<proteinExistence type="predicted"/>
<evidence type="ECO:0000313" key="2">
    <source>
        <dbReference type="EMBL" id="MFC4709934.1"/>
    </source>
</evidence>
<protein>
    <submittedName>
        <fullName evidence="2">Type II toxin-antitoxin system VapC family toxin</fullName>
    </submittedName>
</protein>
<dbReference type="CDD" id="cd09854">
    <property type="entry name" value="PIN_VapC-like"/>
    <property type="match status" value="1"/>
</dbReference>
<dbReference type="InterPro" id="IPR002716">
    <property type="entry name" value="PIN_dom"/>
</dbReference>
<dbReference type="Proteomes" id="UP001596026">
    <property type="component" value="Unassembled WGS sequence"/>
</dbReference>
<gene>
    <name evidence="2" type="ORF">ACFO3L_04705</name>
</gene>
<dbReference type="PROSITE" id="PS00018">
    <property type="entry name" value="EF_HAND_1"/>
    <property type="match status" value="1"/>
</dbReference>
<dbReference type="EMBL" id="JBHSGT010000026">
    <property type="protein sequence ID" value="MFC4709934.1"/>
    <property type="molecule type" value="Genomic_DNA"/>
</dbReference>